<dbReference type="InterPro" id="IPR036849">
    <property type="entry name" value="Enolase-like_C_sf"/>
</dbReference>
<evidence type="ECO:0000313" key="7">
    <source>
        <dbReference type="Proteomes" id="UP000830167"/>
    </source>
</evidence>
<dbReference type="SUPFAM" id="SSF54826">
    <property type="entry name" value="Enolase N-terminal domain-like"/>
    <property type="match status" value="1"/>
</dbReference>
<evidence type="ECO:0000256" key="1">
    <source>
        <dbReference type="ARBA" id="ARBA00008031"/>
    </source>
</evidence>
<evidence type="ECO:0000256" key="3">
    <source>
        <dbReference type="SAM" id="MobiDB-lite"/>
    </source>
</evidence>
<dbReference type="InterPro" id="IPR029065">
    <property type="entry name" value="Enolase_C-like"/>
</dbReference>
<dbReference type="Pfam" id="PF13378">
    <property type="entry name" value="MR_MLE_C"/>
    <property type="match status" value="1"/>
</dbReference>
<evidence type="ECO:0000256" key="2">
    <source>
        <dbReference type="ARBA" id="ARBA00022723"/>
    </source>
</evidence>
<dbReference type="RefSeq" id="WP_347439351.1">
    <property type="nucleotide sequence ID" value="NZ_CP089291.1"/>
</dbReference>
<gene>
    <name evidence="6" type="ORF">LSG31_11235</name>
</gene>
<feature type="domain" description="Enolase C-terminal" evidence="5">
    <location>
        <begin position="148"/>
        <end position="359"/>
    </location>
</feature>
<keyword evidence="2" id="KW-0479">Metal-binding</keyword>
<accession>A0ABY4CQA5</accession>
<keyword evidence="7" id="KW-1185">Reference proteome</keyword>
<dbReference type="CDD" id="cd03316">
    <property type="entry name" value="MR_like"/>
    <property type="match status" value="1"/>
</dbReference>
<sequence>MIREVNVYPLYYQPEKLYGDANGIKPYRSTVLIQILTNSGIDGWGECTGPLPMIVHEAEVLHTKLCGQDELQRQQILRMLQEATPRIRAAVDIALWDILGKHAGLPISTLLGGAVRERVPVYASLQSYSGGQPHDQWLQQLLNRIYSNHSMVKIKIGALPFAEDMQLIQKAIDMLPKGFGIAVDGNQSYDETSTRRLLFALRSYPTIQWLEEPMPLSLTQSYTRLKQMAPFAIAGGENLADVRSCIEWMQNDAADLIQPDILHIGGISELHLLYQYAARFSIRCSPHTFDSGLARLATLHVASTAKSYTKANIPWDIDPIEWDEMENPFTNLFEHTMKVEQGYVALPQAPGLGVSIRKEALREYIWDKTSPIPPIQKVPSGADGSRGSGDFDRCN</sequence>
<dbReference type="Proteomes" id="UP000830167">
    <property type="component" value="Chromosome"/>
</dbReference>
<dbReference type="Pfam" id="PF02746">
    <property type="entry name" value="MR_MLE_N"/>
    <property type="match status" value="1"/>
</dbReference>
<dbReference type="SFLD" id="SFLDS00001">
    <property type="entry name" value="Enolase"/>
    <property type="match status" value="1"/>
</dbReference>
<feature type="domain" description="Mandelate racemase/muconate lactonizing enzyme N-terminal" evidence="4">
    <location>
        <begin position="29"/>
        <end position="112"/>
    </location>
</feature>
<dbReference type="Gene3D" id="3.30.390.10">
    <property type="entry name" value="Enolase-like, N-terminal domain"/>
    <property type="match status" value="1"/>
</dbReference>
<dbReference type="PANTHER" id="PTHR48080:SF3">
    <property type="entry name" value="ENOLASE SUPERFAMILY MEMBER DDB_G0284701"/>
    <property type="match status" value="1"/>
</dbReference>
<evidence type="ECO:0000259" key="5">
    <source>
        <dbReference type="Pfam" id="PF13378"/>
    </source>
</evidence>
<name>A0ABY4CQA5_9BACL</name>
<comment type="similarity">
    <text evidence="1">Belongs to the mandelate racemase/muconate lactonizing enzyme family.</text>
</comment>
<reference evidence="6" key="1">
    <citation type="submission" date="2021-12" db="EMBL/GenBank/DDBJ databases">
        <title>Alicyclobacillaceae gen. nov., sp. nov., isolated from chalcocite enrichment system.</title>
        <authorList>
            <person name="Jiang Z."/>
        </authorList>
    </citation>
    <scope>NUCLEOTIDE SEQUENCE</scope>
    <source>
        <strain evidence="6">MYW30-H2</strain>
    </source>
</reference>
<dbReference type="PANTHER" id="PTHR48080">
    <property type="entry name" value="D-GALACTONATE DEHYDRATASE-RELATED"/>
    <property type="match status" value="1"/>
</dbReference>
<evidence type="ECO:0000259" key="4">
    <source>
        <dbReference type="Pfam" id="PF02746"/>
    </source>
</evidence>
<dbReference type="SUPFAM" id="SSF51604">
    <property type="entry name" value="Enolase C-terminal domain-like"/>
    <property type="match status" value="1"/>
</dbReference>
<feature type="region of interest" description="Disordered" evidence="3">
    <location>
        <begin position="375"/>
        <end position="395"/>
    </location>
</feature>
<dbReference type="EMBL" id="CP089291">
    <property type="protein sequence ID" value="UOF92680.1"/>
    <property type="molecule type" value="Genomic_DNA"/>
</dbReference>
<organism evidence="6 7">
    <name type="scientific">Fodinisporobacter ferrooxydans</name>
    <dbReference type="NCBI Taxonomy" id="2901836"/>
    <lineage>
        <taxon>Bacteria</taxon>
        <taxon>Bacillati</taxon>
        <taxon>Bacillota</taxon>
        <taxon>Bacilli</taxon>
        <taxon>Bacillales</taxon>
        <taxon>Alicyclobacillaceae</taxon>
        <taxon>Fodinisporobacter</taxon>
    </lineage>
</organism>
<dbReference type="InterPro" id="IPR013341">
    <property type="entry name" value="Mandelate_racemase_N_dom"/>
</dbReference>
<evidence type="ECO:0000313" key="6">
    <source>
        <dbReference type="EMBL" id="UOF92680.1"/>
    </source>
</evidence>
<dbReference type="Gene3D" id="3.20.20.120">
    <property type="entry name" value="Enolase-like C-terminal domain"/>
    <property type="match status" value="1"/>
</dbReference>
<proteinExistence type="inferred from homology"/>
<dbReference type="InterPro" id="IPR029017">
    <property type="entry name" value="Enolase-like_N"/>
</dbReference>
<protein>
    <submittedName>
        <fullName evidence="6">Mandelate racemase/muconate lactonizing enzyme family protein</fullName>
    </submittedName>
</protein>
<dbReference type="InterPro" id="IPR034593">
    <property type="entry name" value="DgoD-like"/>
</dbReference>